<feature type="domain" description="Mce/MlaD" evidence="3">
    <location>
        <begin position="40"/>
        <end position="115"/>
    </location>
</feature>
<dbReference type="Proteomes" id="UP000627838">
    <property type="component" value="Unassembled WGS sequence"/>
</dbReference>
<accession>A0ABR9K1G9</accession>
<dbReference type="Pfam" id="PF11887">
    <property type="entry name" value="Mce4_CUP1"/>
    <property type="match status" value="1"/>
</dbReference>
<dbReference type="InterPro" id="IPR024516">
    <property type="entry name" value="Mce_C"/>
</dbReference>
<evidence type="ECO:0000313" key="5">
    <source>
        <dbReference type="EMBL" id="MBE1536681.1"/>
    </source>
</evidence>
<dbReference type="NCBIfam" id="TIGR00996">
    <property type="entry name" value="Mtu_fam_mce"/>
    <property type="match status" value="1"/>
</dbReference>
<evidence type="ECO:0000256" key="1">
    <source>
        <dbReference type="SAM" id="MobiDB-lite"/>
    </source>
</evidence>
<name>A0ABR9K1G9_9ACTN</name>
<reference evidence="5 6" key="1">
    <citation type="submission" date="2020-10" db="EMBL/GenBank/DDBJ databases">
        <title>Sequencing the genomes of 1000 actinobacteria strains.</title>
        <authorList>
            <person name="Klenk H.-P."/>
        </authorList>
    </citation>
    <scope>NUCLEOTIDE SEQUENCE [LARGE SCALE GENOMIC DNA]</scope>
    <source>
        <strain evidence="5 6">DSM 46744</strain>
    </source>
</reference>
<dbReference type="EMBL" id="JADBDZ010000001">
    <property type="protein sequence ID" value="MBE1536681.1"/>
    <property type="molecule type" value="Genomic_DNA"/>
</dbReference>
<protein>
    <submittedName>
        <fullName evidence="5">Phospholipid/cholesterol/gamma-HCH transport system substrate-binding protein</fullName>
    </submittedName>
</protein>
<gene>
    <name evidence="5" type="ORF">H4W34_006514</name>
</gene>
<keyword evidence="2" id="KW-0472">Membrane</keyword>
<organism evidence="5 6">
    <name type="scientific">Actinomadura algeriensis</name>
    <dbReference type="NCBI Taxonomy" id="1679523"/>
    <lineage>
        <taxon>Bacteria</taxon>
        <taxon>Bacillati</taxon>
        <taxon>Actinomycetota</taxon>
        <taxon>Actinomycetes</taxon>
        <taxon>Streptosporangiales</taxon>
        <taxon>Thermomonosporaceae</taxon>
        <taxon>Actinomadura</taxon>
    </lineage>
</organism>
<evidence type="ECO:0000259" key="4">
    <source>
        <dbReference type="Pfam" id="PF11887"/>
    </source>
</evidence>
<keyword evidence="2" id="KW-1133">Transmembrane helix</keyword>
<dbReference type="InterPro" id="IPR005693">
    <property type="entry name" value="Mce"/>
</dbReference>
<comment type="caution">
    <text evidence="5">The sequence shown here is derived from an EMBL/GenBank/DDBJ whole genome shotgun (WGS) entry which is preliminary data.</text>
</comment>
<sequence length="435" mass="46024">MSRRGRLGRVQLNLVVFALLGVVLTVWAVRNVLELDPFSRPYRITAQFERSPGLQAGFDVTYLGVAVGEIGAVRLEKGKVVVDLVIDKGEHVPRGATAAAGLKSAIGEPYVDLAPARGRLDAPPMRPGEVIPLSRTSVSRTYGDLFDAVTDAVNGLDPKNLRVLTRELADGLEGRGDTLRVTVDGASRLAGTFAEDTRVLDELIGNLSTLTGTLAGVRGELGTGVAATAGVTSSLADLEKDLARIRDGSPDLVAKFARLLRDSEAAAKCTLGSLGGALPVLLSDGNVAALDEGLAWSPELAKAMRGAVTFVNGEPNLNINFVITPGPVEGAVEYRNLAPLPDIRRIPECTGIELPERQKPPKPGATATATPRAGGDPATVAQDSAPVRNSAEHGRDDGTPWLVYLPPVVAGLILLRVVMSMLGATWRPTWRRRNR</sequence>
<dbReference type="PANTHER" id="PTHR33371">
    <property type="entry name" value="INTERMEMBRANE PHOSPHOLIPID TRANSPORT SYSTEM BINDING PROTEIN MLAD-RELATED"/>
    <property type="match status" value="1"/>
</dbReference>
<dbReference type="PANTHER" id="PTHR33371:SF16">
    <property type="entry name" value="MCE-FAMILY PROTEIN MCE3F"/>
    <property type="match status" value="1"/>
</dbReference>
<dbReference type="RefSeq" id="WP_192762687.1">
    <property type="nucleotide sequence ID" value="NZ_JADBDZ010000001.1"/>
</dbReference>
<keyword evidence="2" id="KW-0812">Transmembrane</keyword>
<feature type="region of interest" description="Disordered" evidence="1">
    <location>
        <begin position="354"/>
        <end position="396"/>
    </location>
</feature>
<evidence type="ECO:0000259" key="3">
    <source>
        <dbReference type="Pfam" id="PF02470"/>
    </source>
</evidence>
<dbReference type="InterPro" id="IPR052336">
    <property type="entry name" value="MlaD_Phospholipid_Transporter"/>
</dbReference>
<feature type="domain" description="Mammalian cell entry C-terminal" evidence="4">
    <location>
        <begin position="123"/>
        <end position="245"/>
    </location>
</feature>
<dbReference type="InterPro" id="IPR003399">
    <property type="entry name" value="Mce/MlaD"/>
</dbReference>
<evidence type="ECO:0000313" key="6">
    <source>
        <dbReference type="Proteomes" id="UP000627838"/>
    </source>
</evidence>
<feature type="compositionally biased region" description="Low complexity" evidence="1">
    <location>
        <begin position="364"/>
        <end position="379"/>
    </location>
</feature>
<dbReference type="Pfam" id="PF02470">
    <property type="entry name" value="MlaD"/>
    <property type="match status" value="1"/>
</dbReference>
<feature type="transmembrane region" description="Helical" evidence="2">
    <location>
        <begin position="401"/>
        <end position="426"/>
    </location>
</feature>
<proteinExistence type="predicted"/>
<evidence type="ECO:0000256" key="2">
    <source>
        <dbReference type="SAM" id="Phobius"/>
    </source>
</evidence>
<keyword evidence="6" id="KW-1185">Reference proteome</keyword>